<keyword evidence="13" id="KW-1185">Reference proteome</keyword>
<dbReference type="GO" id="GO:0006493">
    <property type="term" value="P:protein O-linked glycosylation"/>
    <property type="evidence" value="ECO:0007669"/>
    <property type="project" value="TreeGrafter"/>
</dbReference>
<evidence type="ECO:0000256" key="4">
    <source>
        <dbReference type="ARBA" id="ARBA00022679"/>
    </source>
</evidence>
<dbReference type="EC" id="2.4.1.-" evidence="11"/>
<evidence type="ECO:0000256" key="8">
    <source>
        <dbReference type="ARBA" id="ARBA00023034"/>
    </source>
</evidence>
<evidence type="ECO:0000256" key="6">
    <source>
        <dbReference type="ARBA" id="ARBA00022968"/>
    </source>
</evidence>
<dbReference type="InterPro" id="IPR002659">
    <property type="entry name" value="Glyco_trans_31"/>
</dbReference>
<evidence type="ECO:0000313" key="12">
    <source>
        <dbReference type="EMBL" id="KAK3735450.1"/>
    </source>
</evidence>
<evidence type="ECO:0000256" key="1">
    <source>
        <dbReference type="ARBA" id="ARBA00004323"/>
    </source>
</evidence>
<dbReference type="PANTHER" id="PTHR11214">
    <property type="entry name" value="BETA-1,3-N-ACETYLGLUCOSAMINYLTRANSFERASE"/>
    <property type="match status" value="1"/>
</dbReference>
<evidence type="ECO:0000256" key="3">
    <source>
        <dbReference type="ARBA" id="ARBA00022676"/>
    </source>
</evidence>
<organism evidence="12 13">
    <name type="scientific">Elysia crispata</name>
    <name type="common">lettuce slug</name>
    <dbReference type="NCBI Taxonomy" id="231223"/>
    <lineage>
        <taxon>Eukaryota</taxon>
        <taxon>Metazoa</taxon>
        <taxon>Spiralia</taxon>
        <taxon>Lophotrochozoa</taxon>
        <taxon>Mollusca</taxon>
        <taxon>Gastropoda</taxon>
        <taxon>Heterobranchia</taxon>
        <taxon>Euthyneura</taxon>
        <taxon>Panpulmonata</taxon>
        <taxon>Sacoglossa</taxon>
        <taxon>Placobranchoidea</taxon>
        <taxon>Plakobranchidae</taxon>
        <taxon>Elysia</taxon>
    </lineage>
</organism>
<dbReference type="PANTHER" id="PTHR11214:SF314">
    <property type="entry name" value="HEXOSYLTRANSFERASE"/>
    <property type="match status" value="1"/>
</dbReference>
<dbReference type="AlphaFoldDB" id="A0AAE0Y8D1"/>
<keyword evidence="8 11" id="KW-0333">Golgi apparatus</keyword>
<sequence>MELRLTTTTYDSVSPVTEKGRRSREMIFKRRTLECCVRLSSNRVVFIAAALLFVSCFSAMNVLRDRLSPPSEKPSVFREAMRNVTKAARLDTASGSSHMSATQHPRLLLRYVKEKPFPHNKSASHLSGEKYISDLASILARFHSRVAVRARRVVNAHSFNYINNVPDACTGKTVETLLGVPSRVDSFTQRQAIRETWGQFSTVDTNKVVLLFFLGSTRDKNIQEKVAVEAQKHGDIVQETFIDSYRNLSLKSVALVRWVSLYCPDSTFVLKADDDMYINVPRLLSRLRAQFDKGPLFMMGTLHLNSRPFRTKGHKWFMPPSEYRQKLYPNYLSGTAYAMTTTAALRLYVESFYVRPLFLEDVYLTGILADKASVPRISDMEFSAQKIEPTGCKFKTHISGHHNTPEEIRKIHAELFDPDLRCKK</sequence>
<dbReference type="EMBL" id="JAWDGP010006789">
    <property type="protein sequence ID" value="KAK3735450.1"/>
    <property type="molecule type" value="Genomic_DNA"/>
</dbReference>
<evidence type="ECO:0000256" key="10">
    <source>
        <dbReference type="ARBA" id="ARBA00023180"/>
    </source>
</evidence>
<keyword evidence="9 11" id="KW-0472">Membrane</keyword>
<accession>A0AAE0Y8D1</accession>
<evidence type="ECO:0000256" key="11">
    <source>
        <dbReference type="RuleBase" id="RU363063"/>
    </source>
</evidence>
<proteinExistence type="inferred from homology"/>
<comment type="similarity">
    <text evidence="2 11">Belongs to the glycosyltransferase 31 family.</text>
</comment>
<name>A0AAE0Y8D1_9GAST</name>
<evidence type="ECO:0000313" key="13">
    <source>
        <dbReference type="Proteomes" id="UP001283361"/>
    </source>
</evidence>
<keyword evidence="6 11" id="KW-0735">Signal-anchor</keyword>
<feature type="transmembrane region" description="Helical" evidence="11">
    <location>
        <begin position="44"/>
        <end position="63"/>
    </location>
</feature>
<comment type="subcellular location">
    <subcellularLocation>
        <location evidence="1 11">Golgi apparatus membrane</location>
        <topology evidence="1 11">Single-pass type II membrane protein</topology>
    </subcellularLocation>
</comment>
<gene>
    <name evidence="12" type="ORF">RRG08_015642</name>
</gene>
<keyword evidence="5 11" id="KW-0812">Transmembrane</keyword>
<reference evidence="12" key="1">
    <citation type="journal article" date="2023" name="G3 (Bethesda)">
        <title>A reference genome for the long-term kleptoplast-retaining sea slug Elysia crispata morphotype clarki.</title>
        <authorList>
            <person name="Eastman K.E."/>
            <person name="Pendleton A.L."/>
            <person name="Shaikh M.A."/>
            <person name="Suttiyut T."/>
            <person name="Ogas R."/>
            <person name="Tomko P."/>
            <person name="Gavelis G."/>
            <person name="Widhalm J.R."/>
            <person name="Wisecaver J.H."/>
        </authorList>
    </citation>
    <scope>NUCLEOTIDE SEQUENCE</scope>
    <source>
        <strain evidence="12">ECLA1</strain>
    </source>
</reference>
<keyword evidence="7 11" id="KW-1133">Transmembrane helix</keyword>
<keyword evidence="4" id="KW-0808">Transferase</keyword>
<dbReference type="Pfam" id="PF01762">
    <property type="entry name" value="Galactosyl_T"/>
    <property type="match status" value="1"/>
</dbReference>
<protein>
    <recommendedName>
        <fullName evidence="11">Hexosyltransferase</fullName>
        <ecNumber evidence="11">2.4.1.-</ecNumber>
    </recommendedName>
</protein>
<evidence type="ECO:0000256" key="2">
    <source>
        <dbReference type="ARBA" id="ARBA00008661"/>
    </source>
</evidence>
<keyword evidence="3 11" id="KW-0328">Glycosyltransferase</keyword>
<dbReference type="Gene3D" id="3.90.550.50">
    <property type="match status" value="1"/>
</dbReference>
<comment type="caution">
    <text evidence="12">The sequence shown here is derived from an EMBL/GenBank/DDBJ whole genome shotgun (WGS) entry which is preliminary data.</text>
</comment>
<evidence type="ECO:0000256" key="5">
    <source>
        <dbReference type="ARBA" id="ARBA00022692"/>
    </source>
</evidence>
<keyword evidence="10" id="KW-0325">Glycoprotein</keyword>
<dbReference type="Proteomes" id="UP001283361">
    <property type="component" value="Unassembled WGS sequence"/>
</dbReference>
<dbReference type="GO" id="GO:0016758">
    <property type="term" value="F:hexosyltransferase activity"/>
    <property type="evidence" value="ECO:0007669"/>
    <property type="project" value="InterPro"/>
</dbReference>
<dbReference type="GO" id="GO:0000139">
    <property type="term" value="C:Golgi membrane"/>
    <property type="evidence" value="ECO:0007669"/>
    <property type="project" value="UniProtKB-SubCell"/>
</dbReference>
<dbReference type="FunFam" id="3.90.550.50:FF:000001">
    <property type="entry name" value="Hexosyltransferase"/>
    <property type="match status" value="1"/>
</dbReference>
<evidence type="ECO:0000256" key="9">
    <source>
        <dbReference type="ARBA" id="ARBA00023136"/>
    </source>
</evidence>
<evidence type="ECO:0000256" key="7">
    <source>
        <dbReference type="ARBA" id="ARBA00022989"/>
    </source>
</evidence>